<accession>A0ABW3YY54</accession>
<comment type="caution">
    <text evidence="1">The sequence shown here is derived from an EMBL/GenBank/DDBJ whole genome shotgun (WGS) entry which is preliminary data.</text>
</comment>
<dbReference type="Proteomes" id="UP001597173">
    <property type="component" value="Unassembled WGS sequence"/>
</dbReference>
<sequence>MDGHRQERSGAVPAEFVRWARNYLRARNERATSTRINAMYDAVSLVLGLTAAAHSPEAYERAWEAYCDGLGAISRERGLERHPHRHRGAANDN</sequence>
<gene>
    <name evidence="1" type="ORF">ACFQ33_13405</name>
</gene>
<keyword evidence="2" id="KW-1185">Reference proteome</keyword>
<name>A0ABW3YY54_MYCRA</name>
<reference evidence="2" key="1">
    <citation type="journal article" date="2019" name="Int. J. Syst. Evol. Microbiol.">
        <title>The Global Catalogue of Microorganisms (GCM) 10K type strain sequencing project: providing services to taxonomists for standard genome sequencing and annotation.</title>
        <authorList>
            <consortium name="The Broad Institute Genomics Platform"/>
            <consortium name="The Broad Institute Genome Sequencing Center for Infectious Disease"/>
            <person name="Wu L."/>
            <person name="Ma J."/>
        </authorList>
    </citation>
    <scope>NUCLEOTIDE SEQUENCE [LARGE SCALE GENOMIC DNA]</scope>
    <source>
        <strain evidence="2">CCUG 55609</strain>
    </source>
</reference>
<dbReference type="EMBL" id="JBHTNF010000007">
    <property type="protein sequence ID" value="MFD1328887.1"/>
    <property type="molecule type" value="Genomic_DNA"/>
</dbReference>
<proteinExistence type="predicted"/>
<dbReference type="RefSeq" id="WP_374839531.1">
    <property type="nucleotide sequence ID" value="NZ_JBHEEW010000009.1"/>
</dbReference>
<protein>
    <submittedName>
        <fullName evidence="1">Uncharacterized protein</fullName>
    </submittedName>
</protein>
<evidence type="ECO:0000313" key="2">
    <source>
        <dbReference type="Proteomes" id="UP001597173"/>
    </source>
</evidence>
<organism evidence="1 2">
    <name type="scientific">Mycoplana ramosa</name>
    <name type="common">Mycoplana bullata</name>
    <dbReference type="NCBI Taxonomy" id="40837"/>
    <lineage>
        <taxon>Bacteria</taxon>
        <taxon>Pseudomonadati</taxon>
        <taxon>Pseudomonadota</taxon>
        <taxon>Alphaproteobacteria</taxon>
        <taxon>Hyphomicrobiales</taxon>
        <taxon>Rhizobiaceae</taxon>
        <taxon>Mycoplana</taxon>
    </lineage>
</organism>
<evidence type="ECO:0000313" key="1">
    <source>
        <dbReference type="EMBL" id="MFD1328887.1"/>
    </source>
</evidence>